<name>A0ABD5DYA6_9ACTN</name>
<dbReference type="Proteomes" id="UP001183607">
    <property type="component" value="Unassembled WGS sequence"/>
</dbReference>
<evidence type="ECO:0000256" key="1">
    <source>
        <dbReference type="SAM" id="Phobius"/>
    </source>
</evidence>
<evidence type="ECO:0008006" key="4">
    <source>
        <dbReference type="Google" id="ProtNLM"/>
    </source>
</evidence>
<comment type="caution">
    <text evidence="2">The sequence shown here is derived from an EMBL/GenBank/DDBJ whole genome shotgun (WGS) entry which is preliminary data.</text>
</comment>
<sequence length="77" mass="7637">MAVFTHRTHGPAAAAAVLDGLVTGLAAPAVFFLTLALALPTLGLVAFAVVAIAALATQAATMFAIPADRTDDDATTS</sequence>
<dbReference type="AlphaFoldDB" id="A0ABD5DYA6"/>
<accession>A0ABD5DYA6</accession>
<keyword evidence="1" id="KW-1133">Transmembrane helix</keyword>
<keyword evidence="1" id="KW-0812">Transmembrane</keyword>
<feature type="transmembrane region" description="Helical" evidence="1">
    <location>
        <begin position="12"/>
        <end position="38"/>
    </location>
</feature>
<organism evidence="2 3">
    <name type="scientific">Streptomyces evansiae</name>
    <dbReference type="NCBI Taxonomy" id="3075535"/>
    <lineage>
        <taxon>Bacteria</taxon>
        <taxon>Bacillati</taxon>
        <taxon>Actinomycetota</taxon>
        <taxon>Actinomycetes</taxon>
        <taxon>Kitasatosporales</taxon>
        <taxon>Streptomycetaceae</taxon>
        <taxon>Streptomyces</taxon>
    </lineage>
</organism>
<protein>
    <recommendedName>
        <fullName evidence="4">MFS transporter</fullName>
    </recommendedName>
</protein>
<feature type="transmembrane region" description="Helical" evidence="1">
    <location>
        <begin position="44"/>
        <end position="65"/>
    </location>
</feature>
<dbReference type="EMBL" id="JAVRER010000001">
    <property type="protein sequence ID" value="MDT0414074.1"/>
    <property type="molecule type" value="Genomic_DNA"/>
</dbReference>
<gene>
    <name evidence="2" type="ORF">RM574_01105</name>
</gene>
<evidence type="ECO:0000313" key="3">
    <source>
        <dbReference type="Proteomes" id="UP001183607"/>
    </source>
</evidence>
<proteinExistence type="predicted"/>
<evidence type="ECO:0000313" key="2">
    <source>
        <dbReference type="EMBL" id="MDT0414074.1"/>
    </source>
</evidence>
<keyword evidence="1" id="KW-0472">Membrane</keyword>
<reference evidence="3" key="1">
    <citation type="submission" date="2023-07" db="EMBL/GenBank/DDBJ databases">
        <title>30 novel species of actinomycetes from the DSMZ collection.</title>
        <authorList>
            <person name="Nouioui I."/>
        </authorList>
    </citation>
    <scope>NUCLEOTIDE SEQUENCE [LARGE SCALE GENOMIC DNA]</scope>
    <source>
        <strain evidence="3">DSM 41982</strain>
    </source>
</reference>
<dbReference type="RefSeq" id="WP_093853891.1">
    <property type="nucleotide sequence ID" value="NZ_JAVRER010000001.1"/>
</dbReference>